<evidence type="ECO:0000313" key="5">
    <source>
        <dbReference type="Proteomes" id="UP000650485"/>
    </source>
</evidence>
<evidence type="ECO:0000313" key="4">
    <source>
        <dbReference type="EMBL" id="MBC6499834.1"/>
    </source>
</evidence>
<dbReference type="InterPro" id="IPR003362">
    <property type="entry name" value="Bact_transf"/>
</dbReference>
<keyword evidence="2" id="KW-0472">Membrane</keyword>
<feature type="domain" description="Bacterial sugar transferase" evidence="3">
    <location>
        <begin position="11"/>
        <end position="198"/>
    </location>
</feature>
<dbReference type="GO" id="GO:0016780">
    <property type="term" value="F:phosphotransferase activity, for other substituted phosphate groups"/>
    <property type="evidence" value="ECO:0007669"/>
    <property type="project" value="TreeGrafter"/>
</dbReference>
<reference evidence="4" key="1">
    <citation type="submission" date="2020-08" db="EMBL/GenBank/DDBJ databases">
        <title>Complete genome sequence of Weissella confusa strain FS54 provides insights into metabolic potential.</title>
        <authorList>
            <person name="Fhoula I."/>
            <person name="Najjari A."/>
            <person name="Lekired A."/>
            <person name="Bessrour-Aouam N."/>
            <person name="Jaballah S."/>
            <person name="Klibi N."/>
            <person name="Ouzari H.-I."/>
        </authorList>
    </citation>
    <scope>NUCLEOTIDE SEQUENCE</scope>
    <source>
        <strain evidence="4">FS54</strain>
    </source>
</reference>
<name>A0A923SPA8_WEICO</name>
<dbReference type="PANTHER" id="PTHR30576:SF10">
    <property type="entry name" value="SLL5057 PROTEIN"/>
    <property type="match status" value="1"/>
</dbReference>
<dbReference type="Pfam" id="PF02397">
    <property type="entry name" value="Bac_transf"/>
    <property type="match status" value="1"/>
</dbReference>
<dbReference type="Proteomes" id="UP000650485">
    <property type="component" value="Unassembled WGS sequence"/>
</dbReference>
<gene>
    <name evidence="4" type="ORF">H7R52_19020</name>
</gene>
<dbReference type="PANTHER" id="PTHR30576">
    <property type="entry name" value="COLANIC BIOSYNTHESIS UDP-GLUCOSE LIPID CARRIER TRANSFERASE"/>
    <property type="match status" value="1"/>
</dbReference>
<keyword evidence="2" id="KW-1133">Transmembrane helix</keyword>
<sequence>MSRRFLYQGVKRLIDIVGGIVGLIVFFPITIWIVIRIKLEDGGPVLYKQIRVGKQGELFSMYKFRSMVVGAPSLKGELLQQNESDGPIFKIKNDPRVTEIGKFIRKHSLDEIPQFMNVIQGKMSLVGPRPALPEEVRQYSNYEIKRLETKPGLTGLWQVSGRSNLSFKKMIQLDIMYIDTMSLFVDLKILFKTVSQMFYSNNNGAY</sequence>
<protein>
    <submittedName>
        <fullName evidence="4">Sugar transferase</fullName>
    </submittedName>
</protein>
<comment type="similarity">
    <text evidence="1">Belongs to the bacterial sugar transferase family.</text>
</comment>
<proteinExistence type="inferred from homology"/>
<evidence type="ECO:0000256" key="2">
    <source>
        <dbReference type="SAM" id="Phobius"/>
    </source>
</evidence>
<feature type="transmembrane region" description="Helical" evidence="2">
    <location>
        <begin position="12"/>
        <end position="35"/>
    </location>
</feature>
<dbReference type="EMBL" id="JACSZT010000023">
    <property type="protein sequence ID" value="MBC6499834.1"/>
    <property type="molecule type" value="Genomic_DNA"/>
</dbReference>
<comment type="caution">
    <text evidence="4">The sequence shown here is derived from an EMBL/GenBank/DDBJ whole genome shotgun (WGS) entry which is preliminary data.</text>
</comment>
<keyword evidence="4" id="KW-0808">Transferase</keyword>
<accession>A0A923SPA8</accession>
<evidence type="ECO:0000259" key="3">
    <source>
        <dbReference type="Pfam" id="PF02397"/>
    </source>
</evidence>
<evidence type="ECO:0000256" key="1">
    <source>
        <dbReference type="ARBA" id="ARBA00006464"/>
    </source>
</evidence>
<dbReference type="AlphaFoldDB" id="A0A923SPA8"/>
<keyword evidence="2" id="KW-0812">Transmembrane</keyword>
<organism evidence="4 5">
    <name type="scientific">Weissella confusa</name>
    <name type="common">Lactobacillus confusus</name>
    <dbReference type="NCBI Taxonomy" id="1583"/>
    <lineage>
        <taxon>Bacteria</taxon>
        <taxon>Bacillati</taxon>
        <taxon>Bacillota</taxon>
        <taxon>Bacilli</taxon>
        <taxon>Lactobacillales</taxon>
        <taxon>Lactobacillaceae</taxon>
        <taxon>Weissella</taxon>
    </lineage>
</organism>